<keyword evidence="8" id="KW-1003">Cell membrane</keyword>
<accession>A0AAD1NW00</accession>
<reference evidence="11" key="1">
    <citation type="submission" date="2021-06" db="EMBL/GenBank/DDBJ databases">
        <title>Genome sequence of Cutibacterium modestum strain KB17-24694.</title>
        <authorList>
            <person name="Dekio I."/>
            <person name="Asahina A."/>
            <person name="Nishida M."/>
        </authorList>
    </citation>
    <scope>NUCLEOTIDE SEQUENCE</scope>
    <source>
        <strain evidence="11">KB17-24694</strain>
    </source>
</reference>
<evidence type="ECO:0000256" key="4">
    <source>
        <dbReference type="ARBA" id="ARBA00023065"/>
    </source>
</evidence>
<comment type="subcellular location">
    <subcellularLocation>
        <location evidence="1 8">Cell membrane</location>
        <topology evidence="1 8">Peripheral membrane protein</topology>
    </subcellularLocation>
</comment>
<comment type="function">
    <text evidence="8">Produces ATP from ADP in the presence of a proton gradient across the membrane.</text>
</comment>
<dbReference type="InterPro" id="IPR020546">
    <property type="entry name" value="ATP_synth_F1_dsu/esu_N"/>
</dbReference>
<keyword evidence="5 8" id="KW-0472">Membrane</keyword>
<evidence type="ECO:0000256" key="1">
    <source>
        <dbReference type="ARBA" id="ARBA00004202"/>
    </source>
</evidence>
<comment type="similarity">
    <text evidence="2 8 9">Belongs to the ATPase epsilon chain family.</text>
</comment>
<gene>
    <name evidence="8 11" type="primary">atpC</name>
    <name evidence="11" type="ORF">KB1_10310</name>
</gene>
<dbReference type="InterPro" id="IPR036771">
    <property type="entry name" value="ATPsynth_dsu/esu_N"/>
</dbReference>
<dbReference type="GO" id="GO:0005886">
    <property type="term" value="C:plasma membrane"/>
    <property type="evidence" value="ECO:0007669"/>
    <property type="project" value="UniProtKB-SubCell"/>
</dbReference>
<evidence type="ECO:0000313" key="12">
    <source>
        <dbReference type="Proteomes" id="UP000825072"/>
    </source>
</evidence>
<dbReference type="AlphaFoldDB" id="A0AAD1NW00"/>
<keyword evidence="8" id="KW-0375">Hydrogen ion transport</keyword>
<feature type="domain" description="ATP synthase F1 complex delta/epsilon subunit N-terminal" evidence="10">
    <location>
        <begin position="6"/>
        <end position="84"/>
    </location>
</feature>
<dbReference type="Proteomes" id="UP000825072">
    <property type="component" value="Chromosome 1"/>
</dbReference>
<dbReference type="SUPFAM" id="SSF51344">
    <property type="entry name" value="Epsilon subunit of F1F0-ATP synthase N-terminal domain"/>
    <property type="match status" value="1"/>
</dbReference>
<dbReference type="HAMAP" id="MF_00530">
    <property type="entry name" value="ATP_synth_epsil_bac"/>
    <property type="match status" value="1"/>
</dbReference>
<evidence type="ECO:0000256" key="7">
    <source>
        <dbReference type="ARBA" id="ARBA00023310"/>
    </source>
</evidence>
<evidence type="ECO:0000256" key="3">
    <source>
        <dbReference type="ARBA" id="ARBA00022448"/>
    </source>
</evidence>
<protein>
    <recommendedName>
        <fullName evidence="8">ATP synthase epsilon chain</fullName>
    </recommendedName>
    <alternativeName>
        <fullName evidence="8">ATP synthase F1 sector epsilon subunit</fullName>
    </alternativeName>
    <alternativeName>
        <fullName evidence="8">F-ATPase epsilon subunit</fullName>
    </alternativeName>
</protein>
<dbReference type="Gene3D" id="2.60.15.10">
    <property type="entry name" value="F0F1 ATP synthase delta/epsilon subunit, N-terminal"/>
    <property type="match status" value="1"/>
</dbReference>
<dbReference type="GO" id="GO:0005524">
    <property type="term" value="F:ATP binding"/>
    <property type="evidence" value="ECO:0007669"/>
    <property type="project" value="UniProtKB-UniRule"/>
</dbReference>
<evidence type="ECO:0000256" key="5">
    <source>
        <dbReference type="ARBA" id="ARBA00023136"/>
    </source>
</evidence>
<dbReference type="RefSeq" id="WP_002526741.1">
    <property type="nucleotide sequence ID" value="NZ_AP024747.1"/>
</dbReference>
<comment type="subunit">
    <text evidence="8 9">F-type ATPases have 2 components, CF(1) - the catalytic core - and CF(0) - the membrane proton channel. CF(1) has five subunits: alpha(3), beta(3), gamma(1), delta(1), epsilon(1). CF(0) has three main subunits: a, b and c.</text>
</comment>
<keyword evidence="4 8" id="KW-0406">Ion transport</keyword>
<dbReference type="GO" id="GO:0046933">
    <property type="term" value="F:proton-transporting ATP synthase activity, rotational mechanism"/>
    <property type="evidence" value="ECO:0007669"/>
    <property type="project" value="UniProtKB-UniRule"/>
</dbReference>
<proteinExistence type="inferred from homology"/>
<dbReference type="PANTHER" id="PTHR13822:SF10">
    <property type="entry name" value="ATP SYNTHASE EPSILON CHAIN, CHLOROPLASTIC"/>
    <property type="match status" value="1"/>
</dbReference>
<dbReference type="InterPro" id="IPR001469">
    <property type="entry name" value="ATP_synth_F1_dsu/esu"/>
</dbReference>
<evidence type="ECO:0000256" key="9">
    <source>
        <dbReference type="RuleBase" id="RU003656"/>
    </source>
</evidence>
<dbReference type="GO" id="GO:0045259">
    <property type="term" value="C:proton-transporting ATP synthase complex"/>
    <property type="evidence" value="ECO:0007669"/>
    <property type="project" value="UniProtKB-KW"/>
</dbReference>
<dbReference type="GeneID" id="92880880"/>
<keyword evidence="6 8" id="KW-0139">CF(1)</keyword>
<dbReference type="NCBIfam" id="TIGR01216">
    <property type="entry name" value="ATP_synt_epsi"/>
    <property type="match status" value="1"/>
</dbReference>
<dbReference type="Pfam" id="PF02823">
    <property type="entry name" value="ATP-synt_DE_N"/>
    <property type="match status" value="1"/>
</dbReference>
<evidence type="ECO:0000256" key="8">
    <source>
        <dbReference type="HAMAP-Rule" id="MF_00530"/>
    </source>
</evidence>
<evidence type="ECO:0000256" key="6">
    <source>
        <dbReference type="ARBA" id="ARBA00023196"/>
    </source>
</evidence>
<organism evidence="11 12">
    <name type="scientific">Cutibacterium modestum</name>
    <dbReference type="NCBI Taxonomy" id="2559073"/>
    <lineage>
        <taxon>Bacteria</taxon>
        <taxon>Bacillati</taxon>
        <taxon>Actinomycetota</taxon>
        <taxon>Actinomycetes</taxon>
        <taxon>Propionibacteriales</taxon>
        <taxon>Propionibacteriaceae</taxon>
        <taxon>Cutibacterium</taxon>
    </lineage>
</organism>
<dbReference type="NCBIfam" id="NF009977">
    <property type="entry name" value="PRK13442.1"/>
    <property type="match status" value="1"/>
</dbReference>
<dbReference type="PANTHER" id="PTHR13822">
    <property type="entry name" value="ATP SYNTHASE DELTA/EPSILON CHAIN"/>
    <property type="match status" value="1"/>
</dbReference>
<dbReference type="CDD" id="cd12152">
    <property type="entry name" value="F1-ATPase_delta"/>
    <property type="match status" value="1"/>
</dbReference>
<keyword evidence="3 8" id="KW-0813">Transport</keyword>
<evidence type="ECO:0000256" key="2">
    <source>
        <dbReference type="ARBA" id="ARBA00005712"/>
    </source>
</evidence>
<sequence length="146" mass="16012">MDHPPLQVKVVSADREVWQGESVNIIVRTTEGDIGLLPGHEPFLAALVPCAAQIITTDGSREVIACDGGFVALDNDGNVSIITQYATRSQEISVDQARRDRDNLRKKLNEHERSEQDSEVVQDVTHRLHLAQAQIAAARVAGKQHS</sequence>
<evidence type="ECO:0000313" key="11">
    <source>
        <dbReference type="EMBL" id="BCY25041.1"/>
    </source>
</evidence>
<keyword evidence="7 8" id="KW-0066">ATP synthesis</keyword>
<evidence type="ECO:0000259" key="10">
    <source>
        <dbReference type="Pfam" id="PF02823"/>
    </source>
</evidence>
<dbReference type="EMBL" id="AP024747">
    <property type="protein sequence ID" value="BCY25041.1"/>
    <property type="molecule type" value="Genomic_DNA"/>
</dbReference>
<name>A0AAD1NW00_9ACTN</name>